<protein>
    <submittedName>
        <fullName evidence="2">IS3 family transposase</fullName>
    </submittedName>
</protein>
<dbReference type="Gene3D" id="3.30.420.10">
    <property type="entry name" value="Ribonuclease H-like superfamily/Ribonuclease H"/>
    <property type="match status" value="1"/>
</dbReference>
<feature type="domain" description="Integrase catalytic" evidence="1">
    <location>
        <begin position="118"/>
        <end position="282"/>
    </location>
</feature>
<dbReference type="Proteomes" id="UP000264217">
    <property type="component" value="Unassembled WGS sequence"/>
</dbReference>
<accession>A0A372NXM9</accession>
<dbReference type="SUPFAM" id="SSF53098">
    <property type="entry name" value="Ribonuclease H-like"/>
    <property type="match status" value="1"/>
</dbReference>
<gene>
    <name evidence="2" type="ORF">D0C36_04850</name>
</gene>
<proteinExistence type="predicted"/>
<dbReference type="PROSITE" id="PS50994">
    <property type="entry name" value="INTEGRASE"/>
    <property type="match status" value="1"/>
</dbReference>
<reference evidence="2 3" key="1">
    <citation type="submission" date="2018-08" db="EMBL/GenBank/DDBJ databases">
        <title>Mucilaginibacter sp. MYSH2.</title>
        <authorList>
            <person name="Seo T."/>
        </authorList>
    </citation>
    <scope>NUCLEOTIDE SEQUENCE [LARGE SCALE GENOMIC DNA]</scope>
    <source>
        <strain evidence="2 3">MYSH2</strain>
    </source>
</reference>
<comment type="caution">
    <text evidence="2">The sequence shown here is derived from an EMBL/GenBank/DDBJ whole genome shotgun (WGS) entry which is preliminary data.</text>
</comment>
<dbReference type="AlphaFoldDB" id="A0A372NXM9"/>
<dbReference type="OrthoDB" id="9815231at2"/>
<dbReference type="EMBL" id="QWDC01000001">
    <property type="protein sequence ID" value="RFZ94865.1"/>
    <property type="molecule type" value="Genomic_DNA"/>
</dbReference>
<keyword evidence="3" id="KW-1185">Reference proteome</keyword>
<dbReference type="Pfam" id="PF13683">
    <property type="entry name" value="rve_3"/>
    <property type="match status" value="1"/>
</dbReference>
<evidence type="ECO:0000259" key="1">
    <source>
        <dbReference type="PROSITE" id="PS50994"/>
    </source>
</evidence>
<dbReference type="InterPro" id="IPR050900">
    <property type="entry name" value="Transposase_IS3/IS150/IS904"/>
</dbReference>
<name>A0A372NXM9_9SPHI</name>
<dbReference type="NCBIfam" id="NF033516">
    <property type="entry name" value="transpos_IS3"/>
    <property type="match status" value="1"/>
</dbReference>
<dbReference type="GO" id="GO:0015074">
    <property type="term" value="P:DNA integration"/>
    <property type="evidence" value="ECO:0007669"/>
    <property type="project" value="InterPro"/>
</dbReference>
<dbReference type="RefSeq" id="WP_117390423.1">
    <property type="nucleotide sequence ID" value="NZ_QWDC01000001.1"/>
</dbReference>
<dbReference type="PANTHER" id="PTHR46889:SF5">
    <property type="entry name" value="INTEGRASE PROTEIN"/>
    <property type="match status" value="1"/>
</dbReference>
<evidence type="ECO:0000313" key="3">
    <source>
        <dbReference type="Proteomes" id="UP000264217"/>
    </source>
</evidence>
<organism evidence="2 3">
    <name type="scientific">Mucilaginibacter conchicola</name>
    <dbReference type="NCBI Taxonomy" id="2303333"/>
    <lineage>
        <taxon>Bacteria</taxon>
        <taxon>Pseudomonadati</taxon>
        <taxon>Bacteroidota</taxon>
        <taxon>Sphingobacteriia</taxon>
        <taxon>Sphingobacteriales</taxon>
        <taxon>Sphingobacteriaceae</taxon>
        <taxon>Mucilaginibacter</taxon>
    </lineage>
</organism>
<dbReference type="InterPro" id="IPR048020">
    <property type="entry name" value="Transpos_IS3"/>
</dbReference>
<evidence type="ECO:0000313" key="2">
    <source>
        <dbReference type="EMBL" id="RFZ94865.1"/>
    </source>
</evidence>
<dbReference type="InterPro" id="IPR012337">
    <property type="entry name" value="RNaseH-like_sf"/>
</dbReference>
<dbReference type="InterPro" id="IPR001584">
    <property type="entry name" value="Integrase_cat-core"/>
</dbReference>
<sequence length="314" mass="36475">MKARYPKINMDTLCGLFGYSRQAFYQLQQYEYKYQAQSQIILEMVSNERQSLPGIGGRKLLSLMSGLMKREGIQLGRDAFFALLRENRLLVRHLRSKIKTTDSRHRFRRYPNLIRELVPSRPHELWVSDITYVETGEGYLYLSLVTDAYSRKIVGWNLSPKLEADGAVNALDMAILQLPDPHPSDLIHHSDRGIQHCCDKYISRLRSKDIHISMTENGDPLENAIAERVNDILKSEWLNKRMPQTKWEAQAVLPEIIHAYNHKRPHMSIGMRTPATAHTLKGELSRAWKSYYQKDKTEPMNAKDELLVKLKQDE</sequence>
<dbReference type="PANTHER" id="PTHR46889">
    <property type="entry name" value="TRANSPOSASE INSF FOR INSERTION SEQUENCE IS3B-RELATED"/>
    <property type="match status" value="1"/>
</dbReference>
<dbReference type="GO" id="GO:0003676">
    <property type="term" value="F:nucleic acid binding"/>
    <property type="evidence" value="ECO:0007669"/>
    <property type="project" value="InterPro"/>
</dbReference>
<dbReference type="InterPro" id="IPR036397">
    <property type="entry name" value="RNaseH_sf"/>
</dbReference>